<proteinExistence type="predicted"/>
<accession>A0ACB5SEC4</accession>
<evidence type="ECO:0000313" key="2">
    <source>
        <dbReference type="Proteomes" id="UP001165186"/>
    </source>
</evidence>
<reference evidence="1" key="1">
    <citation type="submission" date="2024-09" db="EMBL/GenBank/DDBJ databases">
        <title>Draft Genome Sequences of Neofusicoccum parvum.</title>
        <authorList>
            <person name="Ashida A."/>
            <person name="Camagna M."/>
            <person name="Tanaka A."/>
            <person name="Takemoto D."/>
        </authorList>
    </citation>
    <scope>NUCLEOTIDE SEQUENCE</scope>
    <source>
        <strain evidence="1">PPO83</strain>
    </source>
</reference>
<comment type="caution">
    <text evidence="1">The sequence shown here is derived from an EMBL/GenBank/DDBJ whole genome shotgun (WGS) entry which is preliminary data.</text>
</comment>
<dbReference type="EMBL" id="BSXG01000077">
    <property type="protein sequence ID" value="GME36913.1"/>
    <property type="molecule type" value="Genomic_DNA"/>
</dbReference>
<gene>
    <name evidence="1" type="primary">g7775</name>
    <name evidence="1" type="ORF">NpPPO83_00007775</name>
</gene>
<dbReference type="Proteomes" id="UP001165186">
    <property type="component" value="Unassembled WGS sequence"/>
</dbReference>
<protein>
    <submittedName>
        <fullName evidence="1">Cytidine and deoxycytidylate deaminase</fullName>
    </submittedName>
</protein>
<organism evidence="1 2">
    <name type="scientific">Neofusicoccum parvum</name>
    <dbReference type="NCBI Taxonomy" id="310453"/>
    <lineage>
        <taxon>Eukaryota</taxon>
        <taxon>Fungi</taxon>
        <taxon>Dikarya</taxon>
        <taxon>Ascomycota</taxon>
        <taxon>Pezizomycotina</taxon>
        <taxon>Dothideomycetes</taxon>
        <taxon>Dothideomycetes incertae sedis</taxon>
        <taxon>Botryosphaeriales</taxon>
        <taxon>Botryosphaeriaceae</taxon>
        <taxon>Neofusicoccum</taxon>
    </lineage>
</organism>
<name>A0ACB5SEC4_9PEZI</name>
<keyword evidence="2" id="KW-1185">Reference proteome</keyword>
<sequence>MKSDHYLTLCLTQAALSPLHHRHGSILVRGGKVLGAGHNAHRRGYDGSGGRSARKPKPKPKPGRDQPPASAPVEETHASMTPSAAVRPPKARRGSRVIQDRTKLRSLAGADLYVARLGNTTLHPSLPPSSSAKRGRRARKAAMAEATAVVANREEEEEEEEEELSTGSLHEELTFWNTARQTAKRRPEVWFLSSLYAVLSIKDTKDTFTGTSFLLPVTNAWPDFFALAPPGDMRAITLTFLSSHKHSSCKHSGSRERRRGKTGSLDGHTLSPRALYTS</sequence>
<evidence type="ECO:0000313" key="1">
    <source>
        <dbReference type="EMBL" id="GME36913.1"/>
    </source>
</evidence>